<keyword evidence="2" id="KW-1185">Reference proteome</keyword>
<evidence type="ECO:0000313" key="2">
    <source>
        <dbReference type="Proteomes" id="UP001589716"/>
    </source>
</evidence>
<organism evidence="1 2">
    <name type="scientific">Streptomyces roseoviridis</name>
    <dbReference type="NCBI Taxonomy" id="67361"/>
    <lineage>
        <taxon>Bacteria</taxon>
        <taxon>Bacillati</taxon>
        <taxon>Actinomycetota</taxon>
        <taxon>Actinomycetes</taxon>
        <taxon>Kitasatosporales</taxon>
        <taxon>Streptomycetaceae</taxon>
        <taxon>Streptomyces</taxon>
    </lineage>
</organism>
<name>A0ABV5QTP7_9ACTN</name>
<evidence type="ECO:0000313" key="1">
    <source>
        <dbReference type="EMBL" id="MFB9556902.1"/>
    </source>
</evidence>
<dbReference type="EMBL" id="JBHMCT010000013">
    <property type="protein sequence ID" value="MFB9556902.1"/>
    <property type="molecule type" value="Genomic_DNA"/>
</dbReference>
<dbReference type="Proteomes" id="UP001589716">
    <property type="component" value="Unassembled WGS sequence"/>
</dbReference>
<reference evidence="1 2" key="1">
    <citation type="submission" date="2024-09" db="EMBL/GenBank/DDBJ databases">
        <authorList>
            <person name="Sun Q."/>
            <person name="Mori K."/>
        </authorList>
    </citation>
    <scope>NUCLEOTIDE SEQUENCE [LARGE SCALE GENOMIC DNA]</scope>
    <source>
        <strain evidence="1 2">JCM 4414</strain>
    </source>
</reference>
<sequence length="101" mass="10847">MSSDFTARHLIAWLSSVTPDTPVRLAINPFFPLEHAIADVLATTDAFGNAVIYVVESGEQLGPVPPAVTVGAGWHEPTEAPRRHRGAVAAHSYHPNRLEGI</sequence>
<accession>A0ABV5QTP7</accession>
<protein>
    <submittedName>
        <fullName evidence="1">Uncharacterized protein</fullName>
    </submittedName>
</protein>
<dbReference type="RefSeq" id="WP_345484651.1">
    <property type="nucleotide sequence ID" value="NZ_BAAAWU010000001.1"/>
</dbReference>
<proteinExistence type="predicted"/>
<gene>
    <name evidence="1" type="ORF">ACFFTP_22250</name>
</gene>
<comment type="caution">
    <text evidence="1">The sequence shown here is derived from an EMBL/GenBank/DDBJ whole genome shotgun (WGS) entry which is preliminary data.</text>
</comment>